<keyword evidence="3" id="KW-0274">FAD</keyword>
<name>A0ABW6PG83_9NOCA</name>
<proteinExistence type="inferred from homology"/>
<dbReference type="EMBL" id="JBIAMX010000001">
    <property type="protein sequence ID" value="MFF0541412.1"/>
    <property type="molecule type" value="Genomic_DNA"/>
</dbReference>
<dbReference type="SUPFAM" id="SSF51905">
    <property type="entry name" value="FAD/NAD(P)-binding domain"/>
    <property type="match status" value="1"/>
</dbReference>
<dbReference type="PANTHER" id="PTHR42877">
    <property type="entry name" value="L-ORNITHINE N(5)-MONOOXYGENASE-RELATED"/>
    <property type="match status" value="1"/>
</dbReference>
<keyword evidence="4 5" id="KW-0560">Oxidoreductase</keyword>
<dbReference type="EC" id="1.14.13.-" evidence="5"/>
<evidence type="ECO:0000256" key="3">
    <source>
        <dbReference type="ARBA" id="ARBA00022827"/>
    </source>
</evidence>
<dbReference type="PANTHER" id="PTHR42877:SF4">
    <property type="entry name" value="FAD_NAD(P)-BINDING DOMAIN-CONTAINING PROTEIN-RELATED"/>
    <property type="match status" value="1"/>
</dbReference>
<sequence length="500" mass="55396">MSETTPRHFRVAIMGAGFSGLGLAIELTRRGFTDFIVHERGDDVGGTWRDNTYPGAGCDVPSQLYSYSFAPNPEWTQSFSNQAEILRYMRDVADTYGVRDRIEFGSAVTGARWNDETARWEGQTTKGPFTADIAVSAAGPLSAPNLPDIKGLSTFEGPLFHSARWDADFDPAGKRVAVVGTGASAIQIVPAIAGDTARLDLYQRSAPWVLPRVGHRYTALERFAYRRVPGAQRLARNAIYWLRESFVLWQAKFPFVADLVGLVARAKIRWEIRDPELRAKVTPKYRLGCKRMLISNNYYQALARDNVDVVTDGIAEIRGNTIVAADGTEREVDALVFATGFKITDSPTYDMITGRDGRTLAEMFATEGIAAYKGSAVANFPNVFVMLGPNSALSYTSAIITIECQIAYIADAIATFEREGLRTVEVRKDVQQDYNATLQAKFPGTVWADGGCHSWFVDAEGHNATLWPDFSFRFRKALRRFDIDAYEVTRQPAQEAVAAE</sequence>
<dbReference type="Pfam" id="PF00743">
    <property type="entry name" value="FMO-like"/>
    <property type="match status" value="1"/>
</dbReference>
<dbReference type="PRINTS" id="PR00419">
    <property type="entry name" value="ADXRDTASE"/>
</dbReference>
<dbReference type="RefSeq" id="WP_387698673.1">
    <property type="nucleotide sequence ID" value="NZ_JBIAMX010000001.1"/>
</dbReference>
<gene>
    <name evidence="5" type="ORF">ACFYTF_01070</name>
</gene>
<dbReference type="Proteomes" id="UP001601444">
    <property type="component" value="Unassembled WGS sequence"/>
</dbReference>
<evidence type="ECO:0000256" key="1">
    <source>
        <dbReference type="ARBA" id="ARBA00010139"/>
    </source>
</evidence>
<keyword evidence="2" id="KW-0285">Flavoprotein</keyword>
<keyword evidence="5" id="KW-0503">Monooxygenase</keyword>
<dbReference type="GO" id="GO:0004497">
    <property type="term" value="F:monooxygenase activity"/>
    <property type="evidence" value="ECO:0007669"/>
    <property type="project" value="UniProtKB-KW"/>
</dbReference>
<dbReference type="InterPro" id="IPR036188">
    <property type="entry name" value="FAD/NAD-bd_sf"/>
</dbReference>
<dbReference type="InterPro" id="IPR051209">
    <property type="entry name" value="FAD-bind_Monooxygenase_sf"/>
</dbReference>
<evidence type="ECO:0000256" key="2">
    <source>
        <dbReference type="ARBA" id="ARBA00022630"/>
    </source>
</evidence>
<dbReference type="Gene3D" id="3.50.50.60">
    <property type="entry name" value="FAD/NAD(P)-binding domain"/>
    <property type="match status" value="3"/>
</dbReference>
<comment type="caution">
    <text evidence="5">The sequence shown here is derived from an EMBL/GenBank/DDBJ whole genome shotgun (WGS) entry which is preliminary data.</text>
</comment>
<organism evidence="5 6">
    <name type="scientific">Nocardia thailandica</name>
    <dbReference type="NCBI Taxonomy" id="257275"/>
    <lineage>
        <taxon>Bacteria</taxon>
        <taxon>Bacillati</taxon>
        <taxon>Actinomycetota</taxon>
        <taxon>Actinomycetes</taxon>
        <taxon>Mycobacteriales</taxon>
        <taxon>Nocardiaceae</taxon>
        <taxon>Nocardia</taxon>
    </lineage>
</organism>
<evidence type="ECO:0000313" key="5">
    <source>
        <dbReference type="EMBL" id="MFF0541412.1"/>
    </source>
</evidence>
<keyword evidence="6" id="KW-1185">Reference proteome</keyword>
<reference evidence="5 6" key="1">
    <citation type="submission" date="2024-10" db="EMBL/GenBank/DDBJ databases">
        <title>The Natural Products Discovery Center: Release of the First 8490 Sequenced Strains for Exploring Actinobacteria Biosynthetic Diversity.</title>
        <authorList>
            <person name="Kalkreuter E."/>
            <person name="Kautsar S.A."/>
            <person name="Yang D."/>
            <person name="Bader C.D."/>
            <person name="Teijaro C.N."/>
            <person name="Fluegel L."/>
            <person name="Davis C.M."/>
            <person name="Simpson J.R."/>
            <person name="Lauterbach L."/>
            <person name="Steele A.D."/>
            <person name="Gui C."/>
            <person name="Meng S."/>
            <person name="Li G."/>
            <person name="Viehrig K."/>
            <person name="Ye F."/>
            <person name="Su P."/>
            <person name="Kiefer A.F."/>
            <person name="Nichols A."/>
            <person name="Cepeda A.J."/>
            <person name="Yan W."/>
            <person name="Fan B."/>
            <person name="Jiang Y."/>
            <person name="Adhikari A."/>
            <person name="Zheng C.-J."/>
            <person name="Schuster L."/>
            <person name="Cowan T.M."/>
            <person name="Smanski M.J."/>
            <person name="Chevrette M.G."/>
            <person name="De Carvalho L.P.S."/>
            <person name="Shen B."/>
        </authorList>
    </citation>
    <scope>NUCLEOTIDE SEQUENCE [LARGE SCALE GENOMIC DNA]</scope>
    <source>
        <strain evidence="5 6">NPDC004045</strain>
    </source>
</reference>
<evidence type="ECO:0000256" key="4">
    <source>
        <dbReference type="ARBA" id="ARBA00023002"/>
    </source>
</evidence>
<accession>A0ABW6PG83</accession>
<dbReference type="InterPro" id="IPR020946">
    <property type="entry name" value="Flavin_mOase-like"/>
</dbReference>
<protein>
    <submittedName>
        <fullName evidence="5">Flavin-containing monooxygenase</fullName>
        <ecNumber evidence="5">1.14.13.-</ecNumber>
    </submittedName>
</protein>
<comment type="similarity">
    <text evidence="1">Belongs to the FAD-binding monooxygenase family.</text>
</comment>
<evidence type="ECO:0000313" key="6">
    <source>
        <dbReference type="Proteomes" id="UP001601444"/>
    </source>
</evidence>